<proteinExistence type="predicted"/>
<evidence type="ECO:0000256" key="1">
    <source>
        <dbReference type="SAM" id="MobiDB-lite"/>
    </source>
</evidence>
<feature type="compositionally biased region" description="Basic and acidic residues" evidence="1">
    <location>
        <begin position="518"/>
        <end position="528"/>
    </location>
</feature>
<dbReference type="EMBL" id="PP942088">
    <property type="protein sequence ID" value="XDG31185.1"/>
    <property type="molecule type" value="Genomic_DNA"/>
</dbReference>
<name>A0AB39AKS0_9CAUD</name>
<dbReference type="InterPro" id="IPR057967">
    <property type="entry name" value="T4_TMP"/>
</dbReference>
<feature type="region of interest" description="Disordered" evidence="1">
    <location>
        <begin position="1"/>
        <end position="28"/>
    </location>
</feature>
<accession>A0AB39AKS0</accession>
<dbReference type="Pfam" id="PF25671">
    <property type="entry name" value="T4_Tape_measure"/>
    <property type="match status" value="1"/>
</dbReference>
<evidence type="ECO:0000313" key="2">
    <source>
        <dbReference type="EMBL" id="XDG31185.1"/>
    </source>
</evidence>
<feature type="region of interest" description="Disordered" evidence="1">
    <location>
        <begin position="518"/>
        <end position="537"/>
    </location>
</feature>
<feature type="region of interest" description="Disordered" evidence="1">
    <location>
        <begin position="162"/>
        <end position="188"/>
    </location>
</feature>
<organism evidence="2">
    <name type="scientific">Salmonella phage vB_SenS_Jbel</name>
    <dbReference type="NCBI Taxonomy" id="3236639"/>
    <lineage>
        <taxon>Viruses</taxon>
        <taxon>Duplodnaviria</taxon>
        <taxon>Heunggongvirae</taxon>
        <taxon>Uroviricota</taxon>
        <taxon>Caudoviricetes</taxon>
        <taxon>Pantevenvirales</taxon>
        <taxon>Straboviridae</taxon>
        <taxon>Tevenvirinae</taxon>
        <taxon>Tequatrovirus</taxon>
    </lineage>
</organism>
<protein>
    <submittedName>
        <fullName evidence="2">Baseplate hub subunit and tail length</fullName>
    </submittedName>
</protein>
<reference evidence="2" key="1">
    <citation type="submission" date="2024-06" db="EMBL/GenBank/DDBJ databases">
        <authorList>
            <person name="Bosma J.S."/>
            <person name="Bowden S.D."/>
        </authorList>
    </citation>
    <scope>NUCLEOTIDE SEQUENCE</scope>
</reference>
<sequence>MKKPQEMQTMRRKVISDNKPVQEAAKSASNTLSVSGLNDISTKLDDAQAASELIAQTVEEKSNEIIGAIDNVESAVSDTTAGSELIAETVEIGNNINKEIGESLGSKLDKLTSLLEQKIQTAGIQQTGTSLAVVENAIPVKVVEDDTAESVGPLLPAPEAVNNDPDADFFPTPQPIEPKQESPEEKQKRDAFNLKISNALDKLTKTVDFGFKKSISITDKISSMLFKYTVSAAIEAAKMVALIMAVVIGIDLLMVHFKYWSDKFSKAWDLFSTDFKTFSSETGTWGPLLQSIFESIDEIKKFWEAGDWGGLTVAIVEGLGSVLYNLGELIQLGMAKLSAAILRVIPGMKDTADEVEGRALENFQNSTGASLNKEDQEKVANYQDKRMNDDLGPIAKGLDKIANWKTRASNWIRGVDNKEALTTDEERAAEEEKLKQLSPEERKNALMKANEARAAMIRFEKYADSADMSKDSTVKSIEAAHEDLKKRMNDPDLNNSPAVKKELASRFAKIDATYQELKKNQPEAKPETSAKSPEAKQVQVIEKNKAQQAPVQQASPSINNTNNVIKKNTVVHNMTPVTSTTAPGVFGATGVN</sequence>
<feature type="compositionally biased region" description="Basic and acidic residues" evidence="1">
    <location>
        <begin position="178"/>
        <end position="188"/>
    </location>
</feature>